<proteinExistence type="predicted"/>
<evidence type="ECO:0000313" key="2">
    <source>
        <dbReference type="EMBL" id="SPC87269.1"/>
    </source>
</evidence>
<keyword evidence="1" id="KW-1133">Transmembrane helix</keyword>
<feature type="transmembrane region" description="Helical" evidence="1">
    <location>
        <begin position="46"/>
        <end position="64"/>
    </location>
</feature>
<sequence>MASLAMANSIRFSGLLDWDYSSRSSAASDIGSCGCSCAFQDDGQMLCRWVFLLLYSLCMLLLVLL</sequence>
<keyword evidence="1" id="KW-0472">Membrane</keyword>
<gene>
    <name evidence="2" type="ORF">FSB_LOCUS15151</name>
</gene>
<reference evidence="2" key="1">
    <citation type="submission" date="2018-02" db="EMBL/GenBank/DDBJ databases">
        <authorList>
            <person name="Cohen D.B."/>
            <person name="Kent A.D."/>
        </authorList>
    </citation>
    <scope>NUCLEOTIDE SEQUENCE</scope>
</reference>
<name>A0A2N9FK60_FAGSY</name>
<accession>A0A2N9FK60</accession>
<dbReference type="AlphaFoldDB" id="A0A2N9FK60"/>
<organism evidence="2">
    <name type="scientific">Fagus sylvatica</name>
    <name type="common">Beechnut</name>
    <dbReference type="NCBI Taxonomy" id="28930"/>
    <lineage>
        <taxon>Eukaryota</taxon>
        <taxon>Viridiplantae</taxon>
        <taxon>Streptophyta</taxon>
        <taxon>Embryophyta</taxon>
        <taxon>Tracheophyta</taxon>
        <taxon>Spermatophyta</taxon>
        <taxon>Magnoliopsida</taxon>
        <taxon>eudicotyledons</taxon>
        <taxon>Gunneridae</taxon>
        <taxon>Pentapetalae</taxon>
        <taxon>rosids</taxon>
        <taxon>fabids</taxon>
        <taxon>Fagales</taxon>
        <taxon>Fagaceae</taxon>
        <taxon>Fagus</taxon>
    </lineage>
</organism>
<protein>
    <submittedName>
        <fullName evidence="2">Uncharacterized protein</fullName>
    </submittedName>
</protein>
<dbReference type="EMBL" id="OIVN01000908">
    <property type="protein sequence ID" value="SPC87269.1"/>
    <property type="molecule type" value="Genomic_DNA"/>
</dbReference>
<evidence type="ECO:0000256" key="1">
    <source>
        <dbReference type="SAM" id="Phobius"/>
    </source>
</evidence>
<keyword evidence="1" id="KW-0812">Transmembrane</keyword>